<evidence type="ECO:0000313" key="2">
    <source>
        <dbReference type="EMBL" id="PSK46310.1"/>
    </source>
</evidence>
<feature type="compositionally biased region" description="Low complexity" evidence="1">
    <location>
        <begin position="390"/>
        <end position="409"/>
    </location>
</feature>
<keyword evidence="3" id="KW-1185">Reference proteome</keyword>
<feature type="compositionally biased region" description="Basic and acidic residues" evidence="1">
    <location>
        <begin position="134"/>
        <end position="161"/>
    </location>
</feature>
<feature type="compositionally biased region" description="Low complexity" evidence="1">
    <location>
        <begin position="99"/>
        <end position="110"/>
    </location>
</feature>
<accession>A0A2P7ZDN2</accession>
<dbReference type="AlphaFoldDB" id="A0A2P7ZDN2"/>
<feature type="compositionally biased region" description="Polar residues" evidence="1">
    <location>
        <begin position="339"/>
        <end position="360"/>
    </location>
</feature>
<feature type="region of interest" description="Disordered" evidence="1">
    <location>
        <begin position="1"/>
        <end position="161"/>
    </location>
</feature>
<feature type="compositionally biased region" description="Basic and acidic residues" evidence="1">
    <location>
        <begin position="362"/>
        <end position="371"/>
    </location>
</feature>
<feature type="region of interest" description="Disordered" evidence="1">
    <location>
        <begin position="226"/>
        <end position="474"/>
    </location>
</feature>
<dbReference type="EMBL" id="NHZQ01000236">
    <property type="protein sequence ID" value="PSK46310.1"/>
    <property type="molecule type" value="Genomic_DNA"/>
</dbReference>
<feature type="compositionally biased region" description="Low complexity" evidence="1">
    <location>
        <begin position="270"/>
        <end position="287"/>
    </location>
</feature>
<feature type="compositionally biased region" description="Polar residues" evidence="1">
    <location>
        <begin position="1"/>
        <end position="10"/>
    </location>
</feature>
<dbReference type="STRING" id="40998.A0A2P7ZDN2"/>
<evidence type="ECO:0000256" key="1">
    <source>
        <dbReference type="SAM" id="MobiDB-lite"/>
    </source>
</evidence>
<protein>
    <submittedName>
        <fullName evidence="2">Uncharacterized protein</fullName>
    </submittedName>
</protein>
<feature type="compositionally biased region" description="Polar residues" evidence="1">
    <location>
        <begin position="54"/>
        <end position="64"/>
    </location>
</feature>
<comment type="caution">
    <text evidence="2">The sequence shown here is derived from an EMBL/GenBank/DDBJ whole genome shotgun (WGS) entry which is preliminary data.</text>
</comment>
<feature type="compositionally biased region" description="Low complexity" evidence="1">
    <location>
        <begin position="235"/>
        <end position="250"/>
    </location>
</feature>
<proteinExistence type="predicted"/>
<gene>
    <name evidence="2" type="ORF">B9Z65_5278</name>
</gene>
<name>A0A2P7ZDN2_9PEZI</name>
<organism evidence="2 3">
    <name type="scientific">Elsinoe australis</name>
    <dbReference type="NCBI Taxonomy" id="40998"/>
    <lineage>
        <taxon>Eukaryota</taxon>
        <taxon>Fungi</taxon>
        <taxon>Dikarya</taxon>
        <taxon>Ascomycota</taxon>
        <taxon>Pezizomycotina</taxon>
        <taxon>Dothideomycetes</taxon>
        <taxon>Dothideomycetidae</taxon>
        <taxon>Myriangiales</taxon>
        <taxon>Elsinoaceae</taxon>
        <taxon>Elsinoe</taxon>
    </lineage>
</organism>
<feature type="compositionally biased region" description="Polar residues" evidence="1">
    <location>
        <begin position="316"/>
        <end position="328"/>
    </location>
</feature>
<evidence type="ECO:0000313" key="3">
    <source>
        <dbReference type="Proteomes" id="UP000243723"/>
    </source>
</evidence>
<dbReference type="Proteomes" id="UP000243723">
    <property type="component" value="Unassembled WGS sequence"/>
</dbReference>
<dbReference type="OrthoDB" id="20105at2759"/>
<reference evidence="2 3" key="1">
    <citation type="submission" date="2017-05" db="EMBL/GenBank/DDBJ databases">
        <title>Draft genome sequence of Elsinoe australis.</title>
        <authorList>
            <person name="Cheng Q."/>
        </authorList>
    </citation>
    <scope>NUCLEOTIDE SEQUENCE [LARGE SCALE GENOMIC DNA]</scope>
    <source>
        <strain evidence="2 3">NL1</strain>
    </source>
</reference>
<feature type="compositionally biased region" description="Basic and acidic residues" evidence="1">
    <location>
        <begin position="416"/>
        <end position="434"/>
    </location>
</feature>
<feature type="compositionally biased region" description="Pro residues" evidence="1">
    <location>
        <begin position="87"/>
        <end position="98"/>
    </location>
</feature>
<sequence>MLLTLSQQSGKPEFGGRSPHDFASPPQPQSNSSSHYSPRRHLDHVLSGLPPHNPHTNYVMSNSHRGLPPPSAMALPEPTRQQQTQQPHPPPPPPPPPSSSLQHQQQQPQLGSMPAPPSQWSGGEESMRHWLNTKAEEERTKQEEERRRQEEERTRQESFKLEQRLVEQSLLRESIKGGVPPQMIPVIFAGIGGSNLVTASVDMLHQYAAQLQSSQQQMQALELGPEQPRDTRINPPQVSYPASQQQAPSAPAQPAPPISQHQTTFSAYNSAARPSAPTSAPRSVPASGLSRINTVDIAQPSSTAPAAAGHHPNPSHAGQTDQSTSSPSIYFHHWVPPATQETKGNQPPTPSGRNEPSSAHPSHGEGDYRDSPRKRKATGGHHPNPPPSQTSPSFSSQSSNRSRGNSSGHVRSRSNKSNEDHQEASRRPPSRRDSVATQPRIVHETGYGPPDPHSRPPSHVGHHHSPQPRRDQMR</sequence>